<dbReference type="RefSeq" id="WP_048469193.1">
    <property type="nucleotide sequence ID" value="NZ_JYNL01000009.1"/>
</dbReference>
<dbReference type="EMBL" id="JYNL01000009">
    <property type="protein sequence ID" value="KMO82685.1"/>
    <property type="molecule type" value="Genomic_DNA"/>
</dbReference>
<dbReference type="AlphaFoldDB" id="A0A0J6WHE4"/>
<name>A0A0J6WHE4_9MYCO</name>
<dbReference type="STRING" id="37916.MCHLDSM_01308"/>
<keyword evidence="3" id="KW-1185">Reference proteome</keyword>
<evidence type="ECO:0000313" key="3">
    <source>
        <dbReference type="Proteomes" id="UP000036513"/>
    </source>
</evidence>
<comment type="caution">
    <text evidence="2">The sequence shown here is derived from an EMBL/GenBank/DDBJ whole genome shotgun (WGS) entry which is preliminary data.</text>
</comment>
<accession>A0A0J6WHE4</accession>
<dbReference type="Proteomes" id="UP000036513">
    <property type="component" value="Unassembled WGS sequence"/>
</dbReference>
<evidence type="ECO:0008006" key="4">
    <source>
        <dbReference type="Google" id="ProtNLM"/>
    </source>
</evidence>
<feature type="compositionally biased region" description="Polar residues" evidence="1">
    <location>
        <begin position="232"/>
        <end position="242"/>
    </location>
</feature>
<gene>
    <name evidence="2" type="ORF">MCHLDSM_01308</name>
</gene>
<reference evidence="2 3" key="1">
    <citation type="journal article" date="2015" name="Genome Biol. Evol.">
        <title>Characterization of Three Mycobacterium spp. with Potential Use in Bioremediation by Genome Sequencing and Comparative Genomics.</title>
        <authorList>
            <person name="Das S."/>
            <person name="Pettersson B.M."/>
            <person name="Behra P.R."/>
            <person name="Ramesh M."/>
            <person name="Dasgupta S."/>
            <person name="Bhattacharya A."/>
            <person name="Kirsebom L.A."/>
        </authorList>
    </citation>
    <scope>NUCLEOTIDE SEQUENCE [LARGE SCALE GENOMIC DNA]</scope>
    <source>
        <strain evidence="2 3">DSM 43826</strain>
    </source>
</reference>
<evidence type="ECO:0000313" key="2">
    <source>
        <dbReference type="EMBL" id="KMO82685.1"/>
    </source>
</evidence>
<feature type="region of interest" description="Disordered" evidence="1">
    <location>
        <begin position="194"/>
        <end position="242"/>
    </location>
</feature>
<sequence>MHEPLLITATTPHGIVLSRPHGIALDGLLASVLWHRHKWAARAEGRHVSSSPPDDPDVIALPLATCGDPTVDADWHWMATFSDQQPLRVDAAEPDIRWRFSRTDRARLQHLSPVIGRGIVHDSIGRYQRRVVPVMATPTTSLTWRAVGDGNQIRDLLSDLTAIGKHRGVGEGIVTHWEVTSTPEVTDWSAAHEHEPGVLGRPTPQRCLTDHHTLTGPAGSHAIRPPYLHPTSRVSPTYQPHR</sequence>
<organism evidence="2 3">
    <name type="scientific">Mycolicibacterium chlorophenolicum</name>
    <dbReference type="NCBI Taxonomy" id="37916"/>
    <lineage>
        <taxon>Bacteria</taxon>
        <taxon>Bacillati</taxon>
        <taxon>Actinomycetota</taxon>
        <taxon>Actinomycetes</taxon>
        <taxon>Mycobacteriales</taxon>
        <taxon>Mycobacteriaceae</taxon>
        <taxon>Mycolicibacterium</taxon>
    </lineage>
</organism>
<proteinExistence type="predicted"/>
<dbReference type="PATRIC" id="fig|37916.4.peg.1201"/>
<evidence type="ECO:0000256" key="1">
    <source>
        <dbReference type="SAM" id="MobiDB-lite"/>
    </source>
</evidence>
<protein>
    <recommendedName>
        <fullName evidence="4">CRISPR-associated protein</fullName>
    </recommendedName>
</protein>